<accession>A0A2P2NYK3</accession>
<dbReference type="AlphaFoldDB" id="A0A2P2NYK3"/>
<feature type="chain" id="PRO_5015144417" description="Secreted protein" evidence="1">
    <location>
        <begin position="18"/>
        <end position="76"/>
    </location>
</feature>
<reference evidence="2" key="1">
    <citation type="submission" date="2018-02" db="EMBL/GenBank/DDBJ databases">
        <title>Rhizophora mucronata_Transcriptome.</title>
        <authorList>
            <person name="Meera S.P."/>
            <person name="Sreeshan A."/>
            <person name="Augustine A."/>
        </authorList>
    </citation>
    <scope>NUCLEOTIDE SEQUENCE</scope>
    <source>
        <tissue evidence="2">Leaf</tissue>
    </source>
</reference>
<dbReference type="EMBL" id="GGEC01067081">
    <property type="protein sequence ID" value="MBX47565.1"/>
    <property type="molecule type" value="Transcribed_RNA"/>
</dbReference>
<protein>
    <recommendedName>
        <fullName evidence="3">Secreted protein</fullName>
    </recommendedName>
</protein>
<sequence>MPMEMPWMCLAIFRLHAICILQDNIHRTVELQPINGITSSGIRIWCWTIYIVAGKIKTVRGWILAECMNQVLLECN</sequence>
<evidence type="ECO:0008006" key="3">
    <source>
        <dbReference type="Google" id="ProtNLM"/>
    </source>
</evidence>
<evidence type="ECO:0000256" key="1">
    <source>
        <dbReference type="SAM" id="SignalP"/>
    </source>
</evidence>
<evidence type="ECO:0000313" key="2">
    <source>
        <dbReference type="EMBL" id="MBX47565.1"/>
    </source>
</evidence>
<proteinExistence type="predicted"/>
<name>A0A2P2NYK3_RHIMU</name>
<keyword evidence="1" id="KW-0732">Signal</keyword>
<organism evidence="2">
    <name type="scientific">Rhizophora mucronata</name>
    <name type="common">Asiatic mangrove</name>
    <dbReference type="NCBI Taxonomy" id="61149"/>
    <lineage>
        <taxon>Eukaryota</taxon>
        <taxon>Viridiplantae</taxon>
        <taxon>Streptophyta</taxon>
        <taxon>Embryophyta</taxon>
        <taxon>Tracheophyta</taxon>
        <taxon>Spermatophyta</taxon>
        <taxon>Magnoliopsida</taxon>
        <taxon>eudicotyledons</taxon>
        <taxon>Gunneridae</taxon>
        <taxon>Pentapetalae</taxon>
        <taxon>rosids</taxon>
        <taxon>fabids</taxon>
        <taxon>Malpighiales</taxon>
        <taxon>Rhizophoraceae</taxon>
        <taxon>Rhizophora</taxon>
    </lineage>
</organism>
<feature type="signal peptide" evidence="1">
    <location>
        <begin position="1"/>
        <end position="17"/>
    </location>
</feature>